<feature type="compositionally biased region" description="Basic and acidic residues" evidence="5">
    <location>
        <begin position="375"/>
        <end position="386"/>
    </location>
</feature>
<feature type="transmembrane region" description="Helical" evidence="6">
    <location>
        <begin position="156"/>
        <end position="175"/>
    </location>
</feature>
<dbReference type="EMBL" id="BAAAQB010000026">
    <property type="protein sequence ID" value="GAA2134138.1"/>
    <property type="molecule type" value="Genomic_DNA"/>
</dbReference>
<dbReference type="InterPro" id="IPR010920">
    <property type="entry name" value="LSM_dom_sf"/>
</dbReference>
<comment type="subcellular location">
    <subcellularLocation>
        <location evidence="1">Membrane</location>
    </subcellularLocation>
</comment>
<name>A0ABN2YYQ7_9MICC</name>
<evidence type="ECO:0000256" key="1">
    <source>
        <dbReference type="ARBA" id="ARBA00004370"/>
    </source>
</evidence>
<evidence type="ECO:0000256" key="4">
    <source>
        <dbReference type="ARBA" id="ARBA00023136"/>
    </source>
</evidence>
<dbReference type="SUPFAM" id="SSF50182">
    <property type="entry name" value="Sm-like ribonucleoproteins"/>
    <property type="match status" value="1"/>
</dbReference>
<feature type="domain" description="Mechanosensitive ion channel MscS" evidence="7">
    <location>
        <begin position="178"/>
        <end position="244"/>
    </location>
</feature>
<reference evidence="8 9" key="1">
    <citation type="journal article" date="2019" name="Int. J. Syst. Evol. Microbiol.">
        <title>The Global Catalogue of Microorganisms (GCM) 10K type strain sequencing project: providing services to taxonomists for standard genome sequencing and annotation.</title>
        <authorList>
            <consortium name="The Broad Institute Genomics Platform"/>
            <consortium name="The Broad Institute Genome Sequencing Center for Infectious Disease"/>
            <person name="Wu L."/>
            <person name="Ma J."/>
        </authorList>
    </citation>
    <scope>NUCLEOTIDE SEQUENCE [LARGE SCALE GENOMIC DNA]</scope>
    <source>
        <strain evidence="8 9">JCM 15921</strain>
    </source>
</reference>
<evidence type="ECO:0000256" key="3">
    <source>
        <dbReference type="ARBA" id="ARBA00022989"/>
    </source>
</evidence>
<evidence type="ECO:0000256" key="2">
    <source>
        <dbReference type="ARBA" id="ARBA00022692"/>
    </source>
</evidence>
<feature type="compositionally biased region" description="Low complexity" evidence="5">
    <location>
        <begin position="345"/>
        <end position="357"/>
    </location>
</feature>
<feature type="transmembrane region" description="Helical" evidence="6">
    <location>
        <begin position="82"/>
        <end position="108"/>
    </location>
</feature>
<evidence type="ECO:0000313" key="9">
    <source>
        <dbReference type="Proteomes" id="UP001500102"/>
    </source>
</evidence>
<dbReference type="PANTHER" id="PTHR30566">
    <property type="entry name" value="YNAI-RELATED MECHANOSENSITIVE ION CHANNEL"/>
    <property type="match status" value="1"/>
</dbReference>
<dbReference type="Gene3D" id="1.10.287.1260">
    <property type="match status" value="1"/>
</dbReference>
<dbReference type="Gene3D" id="2.30.30.60">
    <property type="match status" value="1"/>
</dbReference>
<evidence type="ECO:0000256" key="5">
    <source>
        <dbReference type="SAM" id="MobiDB-lite"/>
    </source>
</evidence>
<keyword evidence="2 6" id="KW-0812">Transmembrane</keyword>
<evidence type="ECO:0000313" key="8">
    <source>
        <dbReference type="EMBL" id="GAA2134138.1"/>
    </source>
</evidence>
<dbReference type="Proteomes" id="UP001500102">
    <property type="component" value="Unassembled WGS sequence"/>
</dbReference>
<proteinExistence type="predicted"/>
<protein>
    <submittedName>
        <fullName evidence="8">Mechanosensitive ion channel</fullName>
    </submittedName>
</protein>
<dbReference type="RefSeq" id="WP_344364461.1">
    <property type="nucleotide sequence ID" value="NZ_BAAAQB010000026.1"/>
</dbReference>
<accession>A0ABN2YYQ7</accession>
<evidence type="ECO:0000256" key="6">
    <source>
        <dbReference type="SAM" id="Phobius"/>
    </source>
</evidence>
<gene>
    <name evidence="8" type="ORF">GCM10009825_17530</name>
</gene>
<keyword evidence="9" id="KW-1185">Reference proteome</keyword>
<dbReference type="InterPro" id="IPR023408">
    <property type="entry name" value="MscS_beta-dom_sf"/>
</dbReference>
<organism evidence="8 9">
    <name type="scientific">Arthrobacter humicola</name>
    <dbReference type="NCBI Taxonomy" id="409291"/>
    <lineage>
        <taxon>Bacteria</taxon>
        <taxon>Bacillati</taxon>
        <taxon>Actinomycetota</taxon>
        <taxon>Actinomycetes</taxon>
        <taxon>Micrococcales</taxon>
        <taxon>Micrococcaceae</taxon>
        <taxon>Arthrobacter</taxon>
    </lineage>
</organism>
<dbReference type="PANTHER" id="PTHR30566:SF25">
    <property type="entry name" value="INNER MEMBRANE PROTEIN"/>
    <property type="match status" value="1"/>
</dbReference>
<feature type="transmembrane region" description="Helical" evidence="6">
    <location>
        <begin position="12"/>
        <end position="32"/>
    </location>
</feature>
<keyword evidence="4 6" id="KW-0472">Membrane</keyword>
<dbReference type="InterPro" id="IPR006685">
    <property type="entry name" value="MscS_channel_2nd"/>
</dbReference>
<dbReference type="Pfam" id="PF00924">
    <property type="entry name" value="MS_channel_2nd"/>
    <property type="match status" value="1"/>
</dbReference>
<feature type="transmembrane region" description="Helical" evidence="6">
    <location>
        <begin position="53"/>
        <end position="70"/>
    </location>
</feature>
<keyword evidence="3 6" id="KW-1133">Transmembrane helix</keyword>
<sequence length="422" mass="46451">MQEFLTQAMPFLAMALAVVAGLVLSWLVRKIVLRLNRSKPELRETSRVARLPLRFSLCLIAVRIALAISTGDLEWRHALDHLLLIALIASLAWLAIAMLLIVEAMVLTRYRVDVADNRRARRLRTQVILARRIGVALIVVVALGSMMLTFPAIQALGAGLLASAGVISIVAGLAAQTSLVNVFAGIQLAFTDAIRVDDVVVVQKEWGRIEEITLTYVVVHIWDDRRLILPSTYFTTTPFENWTRRQSEVMGTVEFDLDWRAPVEAMRAELKKVLADTPLWDKRVGILQITDATAGFVRVRILVSAADSASLFDLRCLIREELVLFLQQDHPTALPHVRLERLPSAATASSASSASDAGTGPQRPGSQRPGTVSAADEHHRHADPHDSQLFTGSIEAIQRSKAFSGPGEDVFEDRDNAIASQN</sequence>
<comment type="caution">
    <text evidence="8">The sequence shown here is derived from an EMBL/GenBank/DDBJ whole genome shotgun (WGS) entry which is preliminary data.</text>
</comment>
<feature type="region of interest" description="Disordered" evidence="5">
    <location>
        <begin position="345"/>
        <end position="422"/>
    </location>
</feature>
<feature type="transmembrane region" description="Helical" evidence="6">
    <location>
        <begin position="129"/>
        <end position="150"/>
    </location>
</feature>
<evidence type="ECO:0000259" key="7">
    <source>
        <dbReference type="Pfam" id="PF00924"/>
    </source>
</evidence>